<dbReference type="GeneID" id="42001424"/>
<evidence type="ECO:0000259" key="7">
    <source>
        <dbReference type="Pfam" id="PF08240"/>
    </source>
</evidence>
<comment type="similarity">
    <text evidence="2">Belongs to the zinc-containing alcohol dehydrogenase family.</text>
</comment>
<evidence type="ECO:0008006" key="10">
    <source>
        <dbReference type="Google" id="ProtNLM"/>
    </source>
</evidence>
<reference evidence="8 9" key="1">
    <citation type="journal article" date="2019" name="Sci. Rep.">
        <title>Comparative genomics of chytrid fungi reveal insights into the obligate biotrophic and pathogenic lifestyle of Synchytrium endobioticum.</title>
        <authorList>
            <person name="van de Vossenberg B.T.L.H."/>
            <person name="Warris S."/>
            <person name="Nguyen H.D.T."/>
            <person name="van Gent-Pelzer M.P.E."/>
            <person name="Joly D.L."/>
            <person name="van de Geest H.C."/>
            <person name="Bonants P.J.M."/>
            <person name="Smith D.S."/>
            <person name="Levesque C.A."/>
            <person name="van der Lee T.A.J."/>
        </authorList>
    </citation>
    <scope>NUCLEOTIDE SEQUENCE [LARGE SCALE GENOMIC DNA]</scope>
    <source>
        <strain evidence="8 9">JEL517</strain>
    </source>
</reference>
<dbReference type="Pfam" id="PF08240">
    <property type="entry name" value="ADH_N"/>
    <property type="match status" value="1"/>
</dbReference>
<name>A0A507CBD3_9FUNG</name>
<dbReference type="GO" id="GO:0016491">
    <property type="term" value="F:oxidoreductase activity"/>
    <property type="evidence" value="ECO:0007669"/>
    <property type="project" value="UniProtKB-KW"/>
</dbReference>
<dbReference type="STRING" id="1806994.A0A507CBD3"/>
<evidence type="ECO:0000256" key="4">
    <source>
        <dbReference type="ARBA" id="ARBA00022833"/>
    </source>
</evidence>
<evidence type="ECO:0000256" key="5">
    <source>
        <dbReference type="ARBA" id="ARBA00023002"/>
    </source>
</evidence>
<dbReference type="InterPro" id="IPR013149">
    <property type="entry name" value="ADH-like_C"/>
</dbReference>
<gene>
    <name evidence="8" type="ORF">SmJEL517_g00197</name>
</gene>
<dbReference type="EMBL" id="QEAO01000001">
    <property type="protein sequence ID" value="TPX38377.1"/>
    <property type="molecule type" value="Genomic_DNA"/>
</dbReference>
<evidence type="ECO:0000313" key="8">
    <source>
        <dbReference type="EMBL" id="TPX38377.1"/>
    </source>
</evidence>
<keyword evidence="5" id="KW-0560">Oxidoreductase</keyword>
<dbReference type="InterPro" id="IPR011032">
    <property type="entry name" value="GroES-like_sf"/>
</dbReference>
<keyword evidence="4" id="KW-0862">Zinc</keyword>
<evidence type="ECO:0000256" key="3">
    <source>
        <dbReference type="ARBA" id="ARBA00022723"/>
    </source>
</evidence>
<keyword evidence="3" id="KW-0479">Metal-binding</keyword>
<dbReference type="AlphaFoldDB" id="A0A507CBD3"/>
<keyword evidence="9" id="KW-1185">Reference proteome</keyword>
<dbReference type="InterPro" id="IPR013154">
    <property type="entry name" value="ADH-like_N"/>
</dbReference>
<dbReference type="RefSeq" id="XP_031028091.1">
    <property type="nucleotide sequence ID" value="XM_031166127.1"/>
</dbReference>
<dbReference type="OrthoDB" id="203908at2759"/>
<protein>
    <recommendedName>
        <fullName evidence="10">Enoyl reductase (ER) domain-containing protein</fullName>
    </recommendedName>
</protein>
<feature type="domain" description="Alcohol dehydrogenase-like N-terminal" evidence="7">
    <location>
        <begin position="30"/>
        <end position="145"/>
    </location>
</feature>
<evidence type="ECO:0000313" key="9">
    <source>
        <dbReference type="Proteomes" id="UP000319731"/>
    </source>
</evidence>
<organism evidence="8 9">
    <name type="scientific">Synchytrium microbalum</name>
    <dbReference type="NCBI Taxonomy" id="1806994"/>
    <lineage>
        <taxon>Eukaryota</taxon>
        <taxon>Fungi</taxon>
        <taxon>Fungi incertae sedis</taxon>
        <taxon>Chytridiomycota</taxon>
        <taxon>Chytridiomycota incertae sedis</taxon>
        <taxon>Chytridiomycetes</taxon>
        <taxon>Synchytriales</taxon>
        <taxon>Synchytriaceae</taxon>
        <taxon>Synchytrium</taxon>
    </lineage>
</organism>
<evidence type="ECO:0000259" key="6">
    <source>
        <dbReference type="Pfam" id="PF00107"/>
    </source>
</evidence>
<dbReference type="SUPFAM" id="SSF50129">
    <property type="entry name" value="GroES-like"/>
    <property type="match status" value="1"/>
</dbReference>
<comment type="caution">
    <text evidence="8">The sequence shown here is derived from an EMBL/GenBank/DDBJ whole genome shotgun (WGS) entry which is preliminary data.</text>
</comment>
<dbReference type="Gene3D" id="3.90.180.10">
    <property type="entry name" value="Medium-chain alcohol dehydrogenases, catalytic domain"/>
    <property type="match status" value="1"/>
</dbReference>
<sequence length="563" mass="61690">MVQQTEMLAARVHDDRKLHLDTVPVPTVRPGALVIKVLAVHTWSYTGEVISGERNFSMPQLPTILGTGGIGEIAQIGEGVFDLEVGDWVLMDPQVGNVTRDTQYDNILVGWTSTSGPIGERIQKLWKEGSFAEYCLFPATHVAKLGPQASKLYSAPTWSSIRFVLLAYAALMRGDFKAGCTVLINGATGTIGSGAVVLAMALGAGKVICVGRKQSALEALKELAKKFPLPERLVTVSSVGEQDEVIKRLQEACGKTDANRGADLVLDVVGNATPESTTACLSVLRKGGIMVLDGSLSAPLSINYGNLMRNNLEIRGQYMFTPQQMQDLIKLINVGIVDLSLFVSDAYPLKRIHEGIEAAAAMSGEFPHHTLTSAIDMLSLDMEKDFYNQVIGKLDLLEKHVLEHLRNSTADIQTIENESTSELEVLYAEPYGDDEVHYDNGDEEVDIGGWKRDEMQKWSIKLMIVLSLSRLVWAFKSKKSQHTSFLKRLIKRVKPLGYSRAGVDEYFTSKRCPRRGRASKTNAGLPSLAVADEDPVAMAYIRAELVDMDYDVAGRAAAEGCRR</sequence>
<proteinExistence type="inferred from homology"/>
<accession>A0A507CBD3</accession>
<dbReference type="GO" id="GO:0046872">
    <property type="term" value="F:metal ion binding"/>
    <property type="evidence" value="ECO:0007669"/>
    <property type="project" value="UniProtKB-KW"/>
</dbReference>
<dbReference type="PANTHER" id="PTHR43350">
    <property type="entry name" value="NAD-DEPENDENT ALCOHOL DEHYDROGENASE"/>
    <property type="match status" value="1"/>
</dbReference>
<dbReference type="SUPFAM" id="SSF51735">
    <property type="entry name" value="NAD(P)-binding Rossmann-fold domains"/>
    <property type="match status" value="1"/>
</dbReference>
<evidence type="ECO:0000256" key="2">
    <source>
        <dbReference type="ARBA" id="ARBA00008072"/>
    </source>
</evidence>
<dbReference type="PANTHER" id="PTHR43350:SF17">
    <property type="entry name" value="NAD-DEPENDENT ALCOHOL DEHYDROGENASE"/>
    <property type="match status" value="1"/>
</dbReference>
<dbReference type="Gene3D" id="3.40.50.720">
    <property type="entry name" value="NAD(P)-binding Rossmann-like Domain"/>
    <property type="match status" value="1"/>
</dbReference>
<evidence type="ECO:0000256" key="1">
    <source>
        <dbReference type="ARBA" id="ARBA00001947"/>
    </source>
</evidence>
<feature type="domain" description="Alcohol dehydrogenase-like C-terminal" evidence="6">
    <location>
        <begin position="191"/>
        <end position="332"/>
    </location>
</feature>
<comment type="cofactor">
    <cofactor evidence="1">
        <name>Zn(2+)</name>
        <dbReference type="ChEBI" id="CHEBI:29105"/>
    </cofactor>
</comment>
<dbReference type="Proteomes" id="UP000319731">
    <property type="component" value="Unassembled WGS sequence"/>
</dbReference>
<dbReference type="Pfam" id="PF00107">
    <property type="entry name" value="ADH_zinc_N"/>
    <property type="match status" value="1"/>
</dbReference>
<dbReference type="InterPro" id="IPR036291">
    <property type="entry name" value="NAD(P)-bd_dom_sf"/>
</dbReference>